<evidence type="ECO:0000313" key="8">
    <source>
        <dbReference type="Proteomes" id="UP000887013"/>
    </source>
</evidence>
<evidence type="ECO:0000313" key="7">
    <source>
        <dbReference type="EMBL" id="GFU42628.1"/>
    </source>
</evidence>
<dbReference type="GO" id="GO:0005886">
    <property type="term" value="C:plasma membrane"/>
    <property type="evidence" value="ECO:0007669"/>
    <property type="project" value="UniProtKB-SubCell"/>
</dbReference>
<comment type="subcellular location">
    <subcellularLocation>
        <location evidence="1">Cell membrane</location>
        <topology evidence="1">Multi-pass membrane protein</topology>
    </subcellularLocation>
</comment>
<keyword evidence="4 6" id="KW-1133">Transmembrane helix</keyword>
<dbReference type="Pfam" id="PF08395">
    <property type="entry name" value="7tm_7"/>
    <property type="match status" value="1"/>
</dbReference>
<keyword evidence="3 6" id="KW-0812">Transmembrane</keyword>
<evidence type="ECO:0000256" key="5">
    <source>
        <dbReference type="ARBA" id="ARBA00023136"/>
    </source>
</evidence>
<sequence>MVAAKNLLKRNKILMMNSKTYPQQNSLHKVCCLLSVIATVPIKISSSKAFQNNGSYGMKCFVTLVRISLFLAFTVSMIFINQMVPSIAVTATLYATNICGFTLRFILCSKRHEISISLGQLCKISRALNPRNVIGNKHINFYLLIFIVNVLSFIFIMSYIFFFQEWENYKASLKFPFGVPSANHEACVSFILVCTIISVICSGSTCGAALLLCDSTYRTLSNVIKSYRLHLTKQLKTHHLSAFIHTEIKVLKAIVSLVETVDHALNMCALLQYCMFTCLIFVTISAAITNEKIFRTDVVISFLFWNFVSSITLFYVITTSGSEVGEEGEKLKKIGFECCGEMMVSNEKDRSFLALFLFLSNLKDLNLRMTGGGMFTIGRSLFLTMTNSLITYGVILFQIN</sequence>
<reference evidence="7" key="1">
    <citation type="submission" date="2020-08" db="EMBL/GenBank/DDBJ databases">
        <title>Multicomponent nature underlies the extraordinary mechanical properties of spider dragline silk.</title>
        <authorList>
            <person name="Kono N."/>
            <person name="Nakamura H."/>
            <person name="Mori M."/>
            <person name="Yoshida Y."/>
            <person name="Ohtoshi R."/>
            <person name="Malay A.D."/>
            <person name="Moran D.A.P."/>
            <person name="Tomita M."/>
            <person name="Numata K."/>
            <person name="Arakawa K."/>
        </authorList>
    </citation>
    <scope>NUCLEOTIDE SEQUENCE</scope>
</reference>
<comment type="caution">
    <text evidence="7">The sequence shown here is derived from an EMBL/GenBank/DDBJ whole genome shotgun (WGS) entry which is preliminary data.</text>
</comment>
<dbReference type="OrthoDB" id="6428803at2759"/>
<name>A0A8X6QSR2_NEPPI</name>
<dbReference type="EMBL" id="BMAW01085360">
    <property type="protein sequence ID" value="GFU42628.1"/>
    <property type="molecule type" value="Genomic_DNA"/>
</dbReference>
<evidence type="ECO:0000256" key="1">
    <source>
        <dbReference type="ARBA" id="ARBA00004651"/>
    </source>
</evidence>
<evidence type="ECO:0000256" key="2">
    <source>
        <dbReference type="ARBA" id="ARBA00022475"/>
    </source>
</evidence>
<evidence type="ECO:0000256" key="3">
    <source>
        <dbReference type="ARBA" id="ARBA00022692"/>
    </source>
</evidence>
<dbReference type="InterPro" id="IPR013604">
    <property type="entry name" value="7TM_chemorcpt"/>
</dbReference>
<evidence type="ECO:0000256" key="4">
    <source>
        <dbReference type="ARBA" id="ARBA00022989"/>
    </source>
</evidence>
<organism evidence="7 8">
    <name type="scientific">Nephila pilipes</name>
    <name type="common">Giant wood spider</name>
    <name type="synonym">Nephila maculata</name>
    <dbReference type="NCBI Taxonomy" id="299642"/>
    <lineage>
        <taxon>Eukaryota</taxon>
        <taxon>Metazoa</taxon>
        <taxon>Ecdysozoa</taxon>
        <taxon>Arthropoda</taxon>
        <taxon>Chelicerata</taxon>
        <taxon>Arachnida</taxon>
        <taxon>Araneae</taxon>
        <taxon>Araneomorphae</taxon>
        <taxon>Entelegynae</taxon>
        <taxon>Araneoidea</taxon>
        <taxon>Nephilidae</taxon>
        <taxon>Nephila</taxon>
    </lineage>
</organism>
<keyword evidence="2" id="KW-1003">Cell membrane</keyword>
<feature type="transmembrane region" description="Helical" evidence="6">
    <location>
        <begin position="56"/>
        <end position="80"/>
    </location>
</feature>
<gene>
    <name evidence="7" type="primary">AVEN_52449_1</name>
    <name evidence="7" type="ORF">NPIL_493451</name>
</gene>
<feature type="transmembrane region" description="Helical" evidence="6">
    <location>
        <begin position="298"/>
        <end position="317"/>
    </location>
</feature>
<dbReference type="AlphaFoldDB" id="A0A8X6QSR2"/>
<dbReference type="Proteomes" id="UP000887013">
    <property type="component" value="Unassembled WGS sequence"/>
</dbReference>
<dbReference type="GO" id="GO:0050909">
    <property type="term" value="P:sensory perception of taste"/>
    <property type="evidence" value="ECO:0007669"/>
    <property type="project" value="InterPro"/>
</dbReference>
<feature type="transmembrane region" description="Helical" evidence="6">
    <location>
        <begin position="141"/>
        <end position="162"/>
    </location>
</feature>
<proteinExistence type="predicted"/>
<keyword evidence="5 6" id="KW-0472">Membrane</keyword>
<feature type="transmembrane region" description="Helical" evidence="6">
    <location>
        <begin position="264"/>
        <end position="286"/>
    </location>
</feature>
<evidence type="ECO:0000256" key="6">
    <source>
        <dbReference type="SAM" id="Phobius"/>
    </source>
</evidence>
<feature type="transmembrane region" description="Helical" evidence="6">
    <location>
        <begin position="86"/>
        <end position="107"/>
    </location>
</feature>
<feature type="transmembrane region" description="Helical" evidence="6">
    <location>
        <begin position="381"/>
        <end position="399"/>
    </location>
</feature>
<accession>A0A8X6QSR2</accession>
<keyword evidence="8" id="KW-1185">Reference proteome</keyword>
<feature type="transmembrane region" description="Helical" evidence="6">
    <location>
        <begin position="190"/>
        <end position="217"/>
    </location>
</feature>
<protein>
    <submittedName>
        <fullName evidence="7">Uncharacterized protein</fullName>
    </submittedName>
</protein>